<evidence type="ECO:0000256" key="10">
    <source>
        <dbReference type="ARBA" id="ARBA00023316"/>
    </source>
</evidence>
<keyword evidence="23" id="KW-1185">Reference proteome</keyword>
<evidence type="ECO:0000313" key="23">
    <source>
        <dbReference type="Proteomes" id="UP000319449"/>
    </source>
</evidence>
<evidence type="ECO:0000313" key="22">
    <source>
        <dbReference type="EMBL" id="TWJ33143.1"/>
    </source>
</evidence>
<dbReference type="PANTHER" id="PTHR23135">
    <property type="entry name" value="MUR LIGASE FAMILY MEMBER"/>
    <property type="match status" value="1"/>
</dbReference>
<evidence type="ECO:0000256" key="3">
    <source>
        <dbReference type="ARBA" id="ARBA00022598"/>
    </source>
</evidence>
<protein>
    <recommendedName>
        <fullName evidence="13 17">UDP-N-acetylmuramoyl-L-alanyl-D-glutamate--2,6-diaminopimelate ligase</fullName>
        <ecNumber evidence="12 17">6.3.2.13</ecNumber>
    </recommendedName>
    <alternativeName>
        <fullName evidence="14 17">Meso-A2pm-adding enzyme</fullName>
    </alternativeName>
    <alternativeName>
        <fullName evidence="15 17">Meso-diaminopimelate-adding enzyme</fullName>
    </alternativeName>
    <alternativeName>
        <fullName evidence="16 17">UDP-MurNAc-L-Ala-D-Glu:meso-diaminopimelate ligase</fullName>
    </alternativeName>
    <alternativeName>
        <fullName evidence="17">UDP-MurNAc-tripeptide synthetase</fullName>
    </alternativeName>
    <alternativeName>
        <fullName evidence="17">UDP-N-acetylmuramyl-tripeptide synthetase</fullName>
    </alternativeName>
</protein>
<accession>A0A562WUH3</accession>
<evidence type="ECO:0000256" key="4">
    <source>
        <dbReference type="ARBA" id="ARBA00022618"/>
    </source>
</evidence>
<dbReference type="NCBIfam" id="TIGR01085">
    <property type="entry name" value="murE"/>
    <property type="match status" value="1"/>
</dbReference>
<evidence type="ECO:0000256" key="2">
    <source>
        <dbReference type="ARBA" id="ARBA00022490"/>
    </source>
</evidence>
<dbReference type="InterPro" id="IPR004101">
    <property type="entry name" value="Mur_ligase_C"/>
</dbReference>
<dbReference type="Gene3D" id="3.90.190.20">
    <property type="entry name" value="Mur ligase, C-terminal domain"/>
    <property type="match status" value="1"/>
</dbReference>
<dbReference type="InterPro" id="IPR036615">
    <property type="entry name" value="Mur_ligase_C_dom_sf"/>
</dbReference>
<feature type="binding site" evidence="17">
    <location>
        <position position="30"/>
    </location>
    <ligand>
        <name>UDP-N-acetyl-alpha-D-muramoyl-L-alanyl-D-glutamate</name>
        <dbReference type="ChEBI" id="CHEBI:83900"/>
    </ligand>
</feature>
<feature type="binding site" evidence="17">
    <location>
        <begin position="110"/>
        <end position="116"/>
    </location>
    <ligand>
        <name>ATP</name>
        <dbReference type="ChEBI" id="CHEBI:30616"/>
    </ligand>
</feature>
<keyword evidence="8 17" id="KW-0573">Peptidoglycan synthesis</keyword>
<evidence type="ECO:0000256" key="7">
    <source>
        <dbReference type="ARBA" id="ARBA00022960"/>
    </source>
</evidence>
<evidence type="ECO:0000256" key="5">
    <source>
        <dbReference type="ARBA" id="ARBA00022741"/>
    </source>
</evidence>
<evidence type="ECO:0000256" key="6">
    <source>
        <dbReference type="ARBA" id="ARBA00022840"/>
    </source>
</evidence>
<dbReference type="GO" id="GO:0004326">
    <property type="term" value="F:tetrahydrofolylpolyglutamate synthase activity"/>
    <property type="evidence" value="ECO:0007669"/>
    <property type="project" value="InterPro"/>
</dbReference>
<dbReference type="Gene3D" id="3.40.1190.10">
    <property type="entry name" value="Mur-like, catalytic domain"/>
    <property type="match status" value="1"/>
</dbReference>
<evidence type="ECO:0000256" key="9">
    <source>
        <dbReference type="ARBA" id="ARBA00023306"/>
    </source>
</evidence>
<feature type="binding site" evidence="17">
    <location>
        <begin position="152"/>
        <end position="153"/>
    </location>
    <ligand>
        <name>UDP-N-acetyl-alpha-D-muramoyl-L-alanyl-D-glutamate</name>
        <dbReference type="ChEBI" id="CHEBI:83900"/>
    </ligand>
</feature>
<dbReference type="Pfam" id="PF01225">
    <property type="entry name" value="Mur_ligase"/>
    <property type="match status" value="1"/>
</dbReference>
<proteinExistence type="inferred from homology"/>
<comment type="subcellular location">
    <subcellularLocation>
        <location evidence="17 18">Cytoplasm</location>
    </subcellularLocation>
</comment>
<feature type="domain" description="Mur ligase C-terminal" evidence="20">
    <location>
        <begin position="332"/>
        <end position="474"/>
    </location>
</feature>
<dbReference type="GO" id="GO:0071555">
    <property type="term" value="P:cell wall organization"/>
    <property type="evidence" value="ECO:0007669"/>
    <property type="project" value="UniProtKB-KW"/>
</dbReference>
<feature type="binding site" evidence="17">
    <location>
        <begin position="405"/>
        <end position="408"/>
    </location>
    <ligand>
        <name>meso-2,6-diaminopimelate</name>
        <dbReference type="ChEBI" id="CHEBI:57791"/>
    </ligand>
</feature>
<dbReference type="EC" id="6.3.2.13" evidence="12 17"/>
<evidence type="ECO:0000259" key="19">
    <source>
        <dbReference type="Pfam" id="PF01225"/>
    </source>
</evidence>
<feature type="binding site" evidence="17">
    <location>
        <position position="476"/>
    </location>
    <ligand>
        <name>meso-2,6-diaminopimelate</name>
        <dbReference type="ChEBI" id="CHEBI:57791"/>
    </ligand>
</feature>
<dbReference type="Pfam" id="PF02875">
    <property type="entry name" value="Mur_ligase_C"/>
    <property type="match status" value="1"/>
</dbReference>
<sequence>MRLAELLTAITPEAITGTVDVEIAAIAYDSRHVPAGSLFCALRGSSVDGHRFIPQALAAGAVAFLVEDAAAVPVGVPCVTVTDTRPAMARLAASFYGEPTAAVPLVGITGTNGKTTTTYLVEGIMEAAGIPTAVLGTISYRFRDRTIPAPHTTPESVDLQRTLRELVDAGARGVVMEVSSHALDQHRVDGCRFRAGIFTNLTRDHLDYHGDMESYLQSKLRLFTELLPQAGGVGAVNLDDSYGPRVAAVAACPVIGYGLASGAQVTARDVVFSVDGIAAMIVTPAGEFPLRSPLMGRFNLANILAAVAAGVALDLPLDAIAAGIAGHRRVPGRLERVENDRGVALLVDYAHTGDALENVLATLSEIRAGRIITVFGCGGDRDAGKRPVMGEIAARYSDLAVVTSDNPRTEEPLAIVAQIRAGILPLGLREYTAEELVADLPERGFVVEPDRRTAIRLAVRLARPGDIVLLAGKGHEDYQIIGTTKHHFDDREEAAAACRELDPKGRG</sequence>
<name>A0A562WUH3_9BACT</name>
<dbReference type="GO" id="GO:0005737">
    <property type="term" value="C:cytoplasm"/>
    <property type="evidence" value="ECO:0007669"/>
    <property type="project" value="UniProtKB-SubCell"/>
</dbReference>
<dbReference type="Pfam" id="PF08245">
    <property type="entry name" value="Mur_ligase_M"/>
    <property type="match status" value="1"/>
</dbReference>
<dbReference type="NCBIfam" id="NF001124">
    <property type="entry name" value="PRK00139.1-2"/>
    <property type="match status" value="1"/>
</dbReference>
<evidence type="ECO:0000259" key="20">
    <source>
        <dbReference type="Pfam" id="PF02875"/>
    </source>
</evidence>
<keyword evidence="3 17" id="KW-0436">Ligase</keyword>
<evidence type="ECO:0000256" key="14">
    <source>
        <dbReference type="ARBA" id="ARBA00075482"/>
    </source>
</evidence>
<gene>
    <name evidence="17" type="primary">murE</name>
    <name evidence="22" type="ORF">JN12_00556</name>
</gene>
<dbReference type="GO" id="GO:0000287">
    <property type="term" value="F:magnesium ion binding"/>
    <property type="evidence" value="ECO:0007669"/>
    <property type="project" value="UniProtKB-UniRule"/>
</dbReference>
<dbReference type="InterPro" id="IPR000713">
    <property type="entry name" value="Mur_ligase_N"/>
</dbReference>
<dbReference type="SUPFAM" id="SSF53244">
    <property type="entry name" value="MurD-like peptide ligases, peptide-binding domain"/>
    <property type="match status" value="1"/>
</dbReference>
<dbReference type="GO" id="GO:0009252">
    <property type="term" value="P:peptidoglycan biosynthetic process"/>
    <property type="evidence" value="ECO:0007669"/>
    <property type="project" value="UniProtKB-UniRule"/>
</dbReference>
<keyword evidence="6 17" id="KW-0067">ATP-binding</keyword>
<dbReference type="Gene3D" id="3.40.1390.10">
    <property type="entry name" value="MurE/MurF, N-terminal domain"/>
    <property type="match status" value="1"/>
</dbReference>
<keyword evidence="7 17" id="KW-0133">Cell shape</keyword>
<feature type="binding site" evidence="17">
    <location>
        <position position="187"/>
    </location>
    <ligand>
        <name>UDP-N-acetyl-alpha-D-muramoyl-L-alanyl-D-glutamate</name>
        <dbReference type="ChEBI" id="CHEBI:83900"/>
    </ligand>
</feature>
<dbReference type="InterPro" id="IPR036565">
    <property type="entry name" value="Mur-like_cat_sf"/>
</dbReference>
<comment type="PTM">
    <text evidence="17">Carboxylation is probably crucial for Mg(2+) binding and, consequently, for the gamma-phosphate positioning of ATP.</text>
</comment>
<feature type="domain" description="Mur ligase central" evidence="21">
    <location>
        <begin position="108"/>
        <end position="309"/>
    </location>
</feature>
<feature type="binding site" evidence="17">
    <location>
        <position position="185"/>
    </location>
    <ligand>
        <name>UDP-N-acetyl-alpha-D-muramoyl-L-alanyl-D-glutamate</name>
        <dbReference type="ChEBI" id="CHEBI:83900"/>
    </ligand>
</feature>
<keyword evidence="9 17" id="KW-0131">Cell cycle</keyword>
<dbReference type="Proteomes" id="UP000319449">
    <property type="component" value="Unassembled WGS sequence"/>
</dbReference>
<keyword evidence="4 17" id="KW-0132">Cell division</keyword>
<dbReference type="SUPFAM" id="SSF63418">
    <property type="entry name" value="MurE/MurF N-terminal domain"/>
    <property type="match status" value="1"/>
</dbReference>
<evidence type="ECO:0000256" key="18">
    <source>
        <dbReference type="RuleBase" id="RU004135"/>
    </source>
</evidence>
<dbReference type="PANTHER" id="PTHR23135:SF4">
    <property type="entry name" value="UDP-N-ACETYLMURAMOYL-L-ALANYL-D-GLUTAMATE--2,6-DIAMINOPIMELATE LIGASE MURE HOMOLOG, CHLOROPLASTIC"/>
    <property type="match status" value="1"/>
</dbReference>
<keyword evidence="17" id="KW-0460">Magnesium</keyword>
<evidence type="ECO:0000256" key="13">
    <source>
        <dbReference type="ARBA" id="ARBA00072883"/>
    </source>
</evidence>
<feature type="modified residue" description="N6-carboxylysine" evidence="17">
    <location>
        <position position="219"/>
    </location>
</feature>
<dbReference type="FunFam" id="3.90.190.20:FF:000006">
    <property type="entry name" value="UDP-N-acetylmuramoyl-L-alanyl-D-glutamate--2,6-diaminopimelate ligase"/>
    <property type="match status" value="1"/>
</dbReference>
<feature type="binding site" evidence="17">
    <location>
        <position position="179"/>
    </location>
    <ligand>
        <name>UDP-N-acetyl-alpha-D-muramoyl-L-alanyl-D-glutamate</name>
        <dbReference type="ChEBI" id="CHEBI:83900"/>
    </ligand>
</feature>
<dbReference type="InterPro" id="IPR035911">
    <property type="entry name" value="MurE/MurF_N"/>
</dbReference>
<comment type="caution">
    <text evidence="17">Lacks conserved residue(s) required for the propagation of feature annotation.</text>
</comment>
<evidence type="ECO:0000256" key="15">
    <source>
        <dbReference type="ARBA" id="ARBA00076158"/>
    </source>
</evidence>
<evidence type="ECO:0000256" key="12">
    <source>
        <dbReference type="ARBA" id="ARBA00066633"/>
    </source>
</evidence>
<dbReference type="NCBIfam" id="NF001126">
    <property type="entry name" value="PRK00139.1-4"/>
    <property type="match status" value="1"/>
</dbReference>
<evidence type="ECO:0000256" key="8">
    <source>
        <dbReference type="ARBA" id="ARBA00022984"/>
    </source>
</evidence>
<dbReference type="SUPFAM" id="SSF53623">
    <property type="entry name" value="MurD-like peptide ligases, catalytic domain"/>
    <property type="match status" value="1"/>
</dbReference>
<comment type="function">
    <text evidence="17">Catalyzes the addition of meso-diaminopimelic acid to the nucleotide precursor UDP-N-acetylmuramoyl-L-alanyl-D-glutamate (UMAG) in the biosynthesis of bacterial cell-wall peptidoglycan.</text>
</comment>
<evidence type="ECO:0000259" key="21">
    <source>
        <dbReference type="Pfam" id="PF08245"/>
    </source>
</evidence>
<dbReference type="InterPro" id="IPR013221">
    <property type="entry name" value="Mur_ligase_cen"/>
</dbReference>
<comment type="caution">
    <text evidence="22">The sequence shown here is derived from an EMBL/GenBank/DDBJ whole genome shotgun (WGS) entry which is preliminary data.</text>
</comment>
<dbReference type="GO" id="GO:0008765">
    <property type="term" value="F:UDP-N-acetylmuramoylalanyl-D-glutamate-2,6-diaminopimelate ligase activity"/>
    <property type="evidence" value="ECO:0007669"/>
    <property type="project" value="UniProtKB-UniRule"/>
</dbReference>
<dbReference type="RefSeq" id="WP_145017854.1">
    <property type="nucleotide sequence ID" value="NZ_VLLN01000002.1"/>
</dbReference>
<comment type="cofactor">
    <cofactor evidence="17">
        <name>Mg(2+)</name>
        <dbReference type="ChEBI" id="CHEBI:18420"/>
    </cofactor>
</comment>
<evidence type="ECO:0000256" key="11">
    <source>
        <dbReference type="ARBA" id="ARBA00050251"/>
    </source>
</evidence>
<evidence type="ECO:0000256" key="16">
    <source>
        <dbReference type="ARBA" id="ARBA00081560"/>
    </source>
</evidence>
<evidence type="ECO:0000256" key="1">
    <source>
        <dbReference type="ARBA" id="ARBA00005898"/>
    </source>
</evidence>
<feature type="short sequence motif" description="Meso-diaminopimelate recognition motif" evidence="17">
    <location>
        <begin position="405"/>
        <end position="408"/>
    </location>
</feature>
<dbReference type="AlphaFoldDB" id="A0A562WUH3"/>
<feature type="binding site" evidence="17">
    <location>
        <position position="472"/>
    </location>
    <ligand>
        <name>meso-2,6-diaminopimelate</name>
        <dbReference type="ChEBI" id="CHEBI:57791"/>
    </ligand>
</feature>
<dbReference type="GO" id="GO:0008360">
    <property type="term" value="P:regulation of cell shape"/>
    <property type="evidence" value="ECO:0007669"/>
    <property type="project" value="UniProtKB-KW"/>
</dbReference>
<dbReference type="GO" id="GO:0051301">
    <property type="term" value="P:cell division"/>
    <property type="evidence" value="ECO:0007669"/>
    <property type="project" value="UniProtKB-KW"/>
</dbReference>
<keyword evidence="5 17" id="KW-0547">Nucleotide-binding</keyword>
<feature type="binding site" evidence="17">
    <location>
        <position position="381"/>
    </location>
    <ligand>
        <name>meso-2,6-diaminopimelate</name>
        <dbReference type="ChEBI" id="CHEBI:57791"/>
    </ligand>
</feature>
<dbReference type="InterPro" id="IPR005761">
    <property type="entry name" value="UDP-N-AcMur-Glu-dNH2Pim_ligase"/>
</dbReference>
<evidence type="ECO:0000256" key="17">
    <source>
        <dbReference type="HAMAP-Rule" id="MF_00208"/>
    </source>
</evidence>
<dbReference type="OrthoDB" id="9800958at2"/>
<keyword evidence="10 17" id="KW-0961">Cell wall biogenesis/degradation</keyword>
<feature type="domain" description="Mur ligase N-terminal catalytic" evidence="19">
    <location>
        <begin position="22"/>
        <end position="96"/>
    </location>
</feature>
<reference evidence="22 23" key="1">
    <citation type="submission" date="2019-07" db="EMBL/GenBank/DDBJ databases">
        <title>Genomic Encyclopedia of Archaeal and Bacterial Type Strains, Phase II (KMG-II): from individual species to whole genera.</title>
        <authorList>
            <person name="Goeker M."/>
        </authorList>
    </citation>
    <scope>NUCLEOTIDE SEQUENCE [LARGE SCALE GENOMIC DNA]</scope>
    <source>
        <strain evidence="22 23">ATCC BAA-1139</strain>
    </source>
</reference>
<dbReference type="UniPathway" id="UPA00219"/>
<organism evidence="22 23">
    <name type="scientific">Geobacter argillaceus</name>
    <dbReference type="NCBI Taxonomy" id="345631"/>
    <lineage>
        <taxon>Bacteria</taxon>
        <taxon>Pseudomonadati</taxon>
        <taxon>Thermodesulfobacteriota</taxon>
        <taxon>Desulfuromonadia</taxon>
        <taxon>Geobacterales</taxon>
        <taxon>Geobacteraceae</taxon>
        <taxon>Geobacter</taxon>
    </lineage>
</organism>
<comment type="pathway">
    <text evidence="17 18">Cell wall biogenesis; peptidoglycan biosynthesis.</text>
</comment>
<dbReference type="HAMAP" id="MF_00208">
    <property type="entry name" value="MurE"/>
    <property type="match status" value="1"/>
</dbReference>
<comment type="catalytic activity">
    <reaction evidence="11 17">
        <text>UDP-N-acetyl-alpha-D-muramoyl-L-alanyl-D-glutamate + meso-2,6-diaminopimelate + ATP = UDP-N-acetyl-alpha-D-muramoyl-L-alanyl-gamma-D-glutamyl-meso-2,6-diaminopimelate + ADP + phosphate + H(+)</text>
        <dbReference type="Rhea" id="RHEA:23676"/>
        <dbReference type="ChEBI" id="CHEBI:15378"/>
        <dbReference type="ChEBI" id="CHEBI:30616"/>
        <dbReference type="ChEBI" id="CHEBI:43474"/>
        <dbReference type="ChEBI" id="CHEBI:57791"/>
        <dbReference type="ChEBI" id="CHEBI:83900"/>
        <dbReference type="ChEBI" id="CHEBI:83905"/>
        <dbReference type="ChEBI" id="CHEBI:456216"/>
        <dbReference type="EC" id="6.3.2.13"/>
    </reaction>
</comment>
<comment type="similarity">
    <text evidence="1 17">Belongs to the MurCDEF family. MurE subfamily.</text>
</comment>
<dbReference type="PROSITE" id="PS01011">
    <property type="entry name" value="FOLYLPOLYGLU_SYNT_1"/>
    <property type="match status" value="1"/>
</dbReference>
<dbReference type="GO" id="GO:0005524">
    <property type="term" value="F:ATP binding"/>
    <property type="evidence" value="ECO:0007669"/>
    <property type="project" value="UniProtKB-UniRule"/>
</dbReference>
<keyword evidence="2 17" id="KW-0963">Cytoplasm</keyword>
<dbReference type="EMBL" id="VLLN01000002">
    <property type="protein sequence ID" value="TWJ33143.1"/>
    <property type="molecule type" value="Genomic_DNA"/>
</dbReference>
<dbReference type="InterPro" id="IPR018109">
    <property type="entry name" value="Folylpolyglutamate_synth_CS"/>
</dbReference>